<reference evidence="8 9" key="1">
    <citation type="submission" date="2014-02" db="EMBL/GenBank/DDBJ databases">
        <title>Transposable element dynamics among asymbiotic and ectomycorrhizal Amanita fungi.</title>
        <authorList>
            <consortium name="DOE Joint Genome Institute"/>
            <person name="Hess J."/>
            <person name="Skrede I."/>
            <person name="Wolfe B."/>
            <person name="LaButti K."/>
            <person name="Ohm R.A."/>
            <person name="Grigoriev I.V."/>
            <person name="Pringle A."/>
        </authorList>
    </citation>
    <scope>NUCLEOTIDE SEQUENCE [LARGE SCALE GENOMIC DNA]</scope>
    <source>
        <strain evidence="8 9">SKay4041</strain>
    </source>
</reference>
<proteinExistence type="inferred from homology"/>
<organism evidence="8 9">
    <name type="scientific">Amanita thiersii Skay4041</name>
    <dbReference type="NCBI Taxonomy" id="703135"/>
    <lineage>
        <taxon>Eukaryota</taxon>
        <taxon>Fungi</taxon>
        <taxon>Dikarya</taxon>
        <taxon>Basidiomycota</taxon>
        <taxon>Agaricomycotina</taxon>
        <taxon>Agaricomycetes</taxon>
        <taxon>Agaricomycetidae</taxon>
        <taxon>Agaricales</taxon>
        <taxon>Pluteineae</taxon>
        <taxon>Amanitaceae</taxon>
        <taxon>Amanita</taxon>
    </lineage>
</organism>
<evidence type="ECO:0000256" key="6">
    <source>
        <dbReference type="SAM" id="Phobius"/>
    </source>
</evidence>
<keyword evidence="3" id="KW-0274">FAD</keyword>
<keyword evidence="6" id="KW-0472">Membrane</keyword>
<dbReference type="PRINTS" id="PR00420">
    <property type="entry name" value="RNGMNOXGNASE"/>
</dbReference>
<keyword evidence="6" id="KW-1133">Transmembrane helix</keyword>
<dbReference type="InterPro" id="IPR050493">
    <property type="entry name" value="FAD-dep_Monooxygenase_BioMet"/>
</dbReference>
<dbReference type="GO" id="GO:0004497">
    <property type="term" value="F:monooxygenase activity"/>
    <property type="evidence" value="ECO:0007669"/>
    <property type="project" value="UniProtKB-KW"/>
</dbReference>
<gene>
    <name evidence="8" type="ORF">AMATHDRAFT_149553</name>
</gene>
<dbReference type="Gene3D" id="3.50.50.60">
    <property type="entry name" value="FAD/NAD(P)-binding domain"/>
    <property type="match status" value="1"/>
</dbReference>
<evidence type="ECO:0000259" key="7">
    <source>
        <dbReference type="Pfam" id="PF01494"/>
    </source>
</evidence>
<evidence type="ECO:0000256" key="4">
    <source>
        <dbReference type="ARBA" id="ARBA00023002"/>
    </source>
</evidence>
<evidence type="ECO:0000256" key="5">
    <source>
        <dbReference type="ARBA" id="ARBA00023033"/>
    </source>
</evidence>
<dbReference type="OrthoDB" id="5428495at2759"/>
<sequence length="481" mass="53877">MPGPIVPELRKAAISLNIVVVGAGIAGIATAYALRRVGHDVTVLEQNDTLIKVRVSPPNMTRILYQWGLEHILSKNAQVSNKIRLFEASTSELLGAIVLHEEFLKQMFLLDMLILEHGDLISLLYDLACNAGVQFQFGSKVTEVIGLDGMDGSHHCIVLTETSHRQCDVVVGADGPTGSVRSVITGLRSEQFSVSDLTLNWVVPVEEILDDDDLKPLAQTTDWNVWLGDGYRLSVTTMNHGRDLDVSMNYRLDSIDAPFSLSELDASKLYPIGHFKLPLGRFHPVLRKLCIHARNVRAMKYLSQPVLDTFICERPRVVLVGEAAHPLMPAGLHNSGLGIEDAQSLATLFSRVQSRDHLAQLITAFDDIRQSRCTFAQEWDLTKYKLFTLAPGPEQEARNYKFKKGFLNKEWENMDEAALQEVWQDEFALFSYDAIEKAEDWWTKWGWLARRASMVPDMEGSDDEGGDFPVMPSFQISVHKG</sequence>
<dbReference type="GO" id="GO:0071949">
    <property type="term" value="F:FAD binding"/>
    <property type="evidence" value="ECO:0007669"/>
    <property type="project" value="InterPro"/>
</dbReference>
<dbReference type="PANTHER" id="PTHR13789">
    <property type="entry name" value="MONOOXYGENASE"/>
    <property type="match status" value="1"/>
</dbReference>
<dbReference type="SUPFAM" id="SSF51905">
    <property type="entry name" value="FAD/NAD(P)-binding domain"/>
    <property type="match status" value="1"/>
</dbReference>
<keyword evidence="4" id="KW-0560">Oxidoreductase</keyword>
<dbReference type="PANTHER" id="PTHR13789:SF309">
    <property type="entry name" value="PUTATIVE (AFU_ORTHOLOGUE AFUA_6G14510)-RELATED"/>
    <property type="match status" value="1"/>
</dbReference>
<feature type="transmembrane region" description="Helical" evidence="6">
    <location>
        <begin position="12"/>
        <end position="34"/>
    </location>
</feature>
<protein>
    <recommendedName>
        <fullName evidence="7">FAD-binding domain-containing protein</fullName>
    </recommendedName>
</protein>
<feature type="domain" description="FAD-binding" evidence="7">
    <location>
        <begin position="17"/>
        <end position="184"/>
    </location>
</feature>
<dbReference type="STRING" id="703135.A0A2A9NLK3"/>
<dbReference type="Proteomes" id="UP000242287">
    <property type="component" value="Unassembled WGS sequence"/>
</dbReference>
<keyword evidence="6" id="KW-0812">Transmembrane</keyword>
<dbReference type="Pfam" id="PF01494">
    <property type="entry name" value="FAD_binding_3"/>
    <property type="match status" value="1"/>
</dbReference>
<name>A0A2A9NLK3_9AGAR</name>
<keyword evidence="9" id="KW-1185">Reference proteome</keyword>
<evidence type="ECO:0000313" key="8">
    <source>
        <dbReference type="EMBL" id="PFH48582.1"/>
    </source>
</evidence>
<evidence type="ECO:0000256" key="2">
    <source>
        <dbReference type="ARBA" id="ARBA00022630"/>
    </source>
</evidence>
<evidence type="ECO:0000256" key="3">
    <source>
        <dbReference type="ARBA" id="ARBA00022827"/>
    </source>
</evidence>
<dbReference type="AlphaFoldDB" id="A0A2A9NLK3"/>
<dbReference type="InterPro" id="IPR002938">
    <property type="entry name" value="FAD-bd"/>
</dbReference>
<comment type="similarity">
    <text evidence="1">Belongs to the paxM FAD-dependent monooxygenase family.</text>
</comment>
<keyword evidence="5" id="KW-0503">Monooxygenase</keyword>
<evidence type="ECO:0000313" key="9">
    <source>
        <dbReference type="Proteomes" id="UP000242287"/>
    </source>
</evidence>
<evidence type="ECO:0000256" key="1">
    <source>
        <dbReference type="ARBA" id="ARBA00007992"/>
    </source>
</evidence>
<dbReference type="EMBL" id="KZ302057">
    <property type="protein sequence ID" value="PFH48582.1"/>
    <property type="molecule type" value="Genomic_DNA"/>
</dbReference>
<dbReference type="InterPro" id="IPR036188">
    <property type="entry name" value="FAD/NAD-bd_sf"/>
</dbReference>
<accession>A0A2A9NLK3</accession>
<keyword evidence="2" id="KW-0285">Flavoprotein</keyword>